<evidence type="ECO:0000256" key="5">
    <source>
        <dbReference type="ARBA" id="ARBA00022989"/>
    </source>
</evidence>
<evidence type="ECO:0000256" key="1">
    <source>
        <dbReference type="ARBA" id="ARBA00004141"/>
    </source>
</evidence>
<dbReference type="PRINTS" id="PR00783">
    <property type="entry name" value="MINTRINSICP"/>
</dbReference>
<reference evidence="9 10" key="1">
    <citation type="submission" date="2016-10" db="EMBL/GenBank/DDBJ databases">
        <authorList>
            <person name="de Groot N.N."/>
        </authorList>
    </citation>
    <scope>NUCLEOTIDE SEQUENCE [LARGE SCALE GENOMIC DNA]</scope>
    <source>
        <strain evidence="9 10">Nv1</strain>
    </source>
</reference>
<keyword evidence="3 7" id="KW-0813">Transport</keyword>
<keyword evidence="10" id="KW-1185">Reference proteome</keyword>
<name>A0A1H7KCK3_9PROT</name>
<feature type="transmembrane region" description="Helical" evidence="8">
    <location>
        <begin position="54"/>
        <end position="74"/>
    </location>
</feature>
<feature type="transmembrane region" description="Helical" evidence="8">
    <location>
        <begin position="152"/>
        <end position="170"/>
    </location>
</feature>
<dbReference type="STRING" id="1233.SAMN05216387_103175"/>
<dbReference type="InterPro" id="IPR022357">
    <property type="entry name" value="MIP_CS"/>
</dbReference>
<evidence type="ECO:0000256" key="6">
    <source>
        <dbReference type="ARBA" id="ARBA00023136"/>
    </source>
</evidence>
<evidence type="ECO:0000256" key="8">
    <source>
        <dbReference type="SAM" id="Phobius"/>
    </source>
</evidence>
<dbReference type="Proteomes" id="UP000198620">
    <property type="component" value="Unassembled WGS sequence"/>
</dbReference>
<dbReference type="EMBL" id="FOBH01000003">
    <property type="protein sequence ID" value="SEK84274.1"/>
    <property type="molecule type" value="Genomic_DNA"/>
</dbReference>
<dbReference type="AlphaFoldDB" id="A0A1H7KCK3"/>
<dbReference type="PANTHER" id="PTHR43829">
    <property type="entry name" value="AQUAPORIN OR AQUAGLYCEROPORIN RELATED"/>
    <property type="match status" value="1"/>
</dbReference>
<feature type="transmembrane region" description="Helical" evidence="8">
    <location>
        <begin position="26"/>
        <end position="45"/>
    </location>
</feature>
<dbReference type="GO" id="GO:0015254">
    <property type="term" value="F:glycerol channel activity"/>
    <property type="evidence" value="ECO:0007669"/>
    <property type="project" value="TreeGrafter"/>
</dbReference>
<comment type="similarity">
    <text evidence="2 7">Belongs to the MIP/aquaporin (TC 1.A.8) family.</text>
</comment>
<organism evidence="9 10">
    <name type="scientific">Nitrosovibrio tenuis</name>
    <dbReference type="NCBI Taxonomy" id="1233"/>
    <lineage>
        <taxon>Bacteria</taxon>
        <taxon>Pseudomonadati</taxon>
        <taxon>Pseudomonadota</taxon>
        <taxon>Betaproteobacteria</taxon>
        <taxon>Nitrosomonadales</taxon>
        <taxon>Nitrosomonadaceae</taxon>
        <taxon>Nitrosovibrio</taxon>
    </lineage>
</organism>
<dbReference type="PROSITE" id="PS00221">
    <property type="entry name" value="MIP"/>
    <property type="match status" value="1"/>
</dbReference>
<dbReference type="RefSeq" id="WP_245727772.1">
    <property type="nucleotide sequence ID" value="NZ_FOBH01000003.1"/>
</dbReference>
<evidence type="ECO:0000256" key="2">
    <source>
        <dbReference type="ARBA" id="ARBA00006175"/>
    </source>
</evidence>
<dbReference type="GO" id="GO:0005886">
    <property type="term" value="C:plasma membrane"/>
    <property type="evidence" value="ECO:0007669"/>
    <property type="project" value="TreeGrafter"/>
</dbReference>
<dbReference type="InterPro" id="IPR000425">
    <property type="entry name" value="MIP"/>
</dbReference>
<evidence type="ECO:0000256" key="4">
    <source>
        <dbReference type="ARBA" id="ARBA00022692"/>
    </source>
</evidence>
<evidence type="ECO:0000313" key="10">
    <source>
        <dbReference type="Proteomes" id="UP000198620"/>
    </source>
</evidence>
<comment type="subcellular location">
    <subcellularLocation>
        <location evidence="1">Membrane</location>
        <topology evidence="1">Multi-pass membrane protein</topology>
    </subcellularLocation>
</comment>
<protein>
    <submittedName>
        <fullName evidence="9">Glycerol uptake facilitator protein</fullName>
    </submittedName>
</protein>
<keyword evidence="6 8" id="KW-0472">Membrane</keyword>
<dbReference type="NCBIfam" id="TIGR00861">
    <property type="entry name" value="MIP"/>
    <property type="match status" value="1"/>
</dbReference>
<keyword evidence="5 8" id="KW-1133">Transmembrane helix</keyword>
<dbReference type="PANTHER" id="PTHR43829:SF9">
    <property type="entry name" value="AQUAPORIN-9"/>
    <property type="match status" value="1"/>
</dbReference>
<evidence type="ECO:0000313" key="9">
    <source>
        <dbReference type="EMBL" id="SEK84274.1"/>
    </source>
</evidence>
<evidence type="ECO:0000256" key="3">
    <source>
        <dbReference type="ARBA" id="ARBA00022448"/>
    </source>
</evidence>
<gene>
    <name evidence="9" type="ORF">SAMN05216387_103175</name>
</gene>
<dbReference type="SUPFAM" id="SSF81338">
    <property type="entry name" value="Aquaporin-like"/>
    <property type="match status" value="1"/>
</dbReference>
<evidence type="ECO:0000256" key="7">
    <source>
        <dbReference type="RuleBase" id="RU000477"/>
    </source>
</evidence>
<feature type="transmembrane region" description="Helical" evidence="8">
    <location>
        <begin position="182"/>
        <end position="203"/>
    </location>
</feature>
<dbReference type="InterPro" id="IPR023271">
    <property type="entry name" value="Aquaporin-like"/>
</dbReference>
<sequence>MNGIEDGYFALNLRVIMMMTPVLGELIGTCLLVLLGNGVVANVVLSKAKGNNSGWLTIAAGWGVALFVGVYAVATSSGAHLNPAVSIGLAAAGKFSWGEVPVDAVGQLLGAMLGALIVWITYRQHFDQTTDSDAQLAAFCTGPAIRSPIDNLVAEAVGTFVLVFGIMSIASPQASLGALDALPVALLLFGIGLSLGGPTGFAVNPARDLGPRIMHAILPISNKRDSDWGYAYVPVIGPIIGGLVAAFVFTLL</sequence>
<feature type="transmembrane region" description="Helical" evidence="8">
    <location>
        <begin position="230"/>
        <end position="251"/>
    </location>
</feature>
<feature type="transmembrane region" description="Helical" evidence="8">
    <location>
        <begin position="104"/>
        <end position="122"/>
    </location>
</feature>
<keyword evidence="4 7" id="KW-0812">Transmembrane</keyword>
<dbReference type="Pfam" id="PF00230">
    <property type="entry name" value="MIP"/>
    <property type="match status" value="1"/>
</dbReference>
<accession>A0A1H7KCK3</accession>
<dbReference type="Gene3D" id="1.20.1080.10">
    <property type="entry name" value="Glycerol uptake facilitator protein"/>
    <property type="match status" value="1"/>
</dbReference>
<dbReference type="InterPro" id="IPR050363">
    <property type="entry name" value="MIP/Aquaporin"/>
</dbReference>
<proteinExistence type="inferred from homology"/>